<feature type="region of interest" description="Disordered" evidence="2">
    <location>
        <begin position="567"/>
        <end position="621"/>
    </location>
</feature>
<dbReference type="Ensembl" id="ENSCPRT00005016188.1">
    <property type="protein sequence ID" value="ENSCPRP00005013787.1"/>
    <property type="gene ID" value="ENSCPRG00005009726.1"/>
</dbReference>
<reference evidence="4" key="2">
    <citation type="submission" date="2025-09" db="UniProtKB">
        <authorList>
            <consortium name="Ensembl"/>
        </authorList>
    </citation>
    <scope>IDENTIFICATION</scope>
</reference>
<dbReference type="InterPro" id="IPR022194">
    <property type="entry name" value="DUF3719"/>
</dbReference>
<organism evidence="4 5">
    <name type="scientific">Crocodylus porosus</name>
    <name type="common">Saltwater crocodile</name>
    <name type="synonym">Estuarine crocodile</name>
    <dbReference type="NCBI Taxonomy" id="8502"/>
    <lineage>
        <taxon>Eukaryota</taxon>
        <taxon>Metazoa</taxon>
        <taxon>Chordata</taxon>
        <taxon>Craniata</taxon>
        <taxon>Vertebrata</taxon>
        <taxon>Euteleostomi</taxon>
        <taxon>Archelosauria</taxon>
        <taxon>Archosauria</taxon>
        <taxon>Crocodylia</taxon>
        <taxon>Longirostres</taxon>
        <taxon>Crocodylidae</taxon>
        <taxon>Crocodylus</taxon>
    </lineage>
</organism>
<evidence type="ECO:0000256" key="1">
    <source>
        <dbReference type="ARBA" id="ARBA00008309"/>
    </source>
</evidence>
<reference evidence="4" key="1">
    <citation type="submission" date="2025-08" db="UniProtKB">
        <authorList>
            <consortium name="Ensembl"/>
        </authorList>
    </citation>
    <scope>IDENTIFICATION</scope>
</reference>
<feature type="compositionally biased region" description="Low complexity" evidence="2">
    <location>
        <begin position="64"/>
        <end position="74"/>
    </location>
</feature>
<evidence type="ECO:0000256" key="2">
    <source>
        <dbReference type="SAM" id="MobiDB-lite"/>
    </source>
</evidence>
<dbReference type="Pfam" id="PF12516">
    <property type="entry name" value="DUF3719"/>
    <property type="match status" value="1"/>
</dbReference>
<feature type="domain" description="DUF3719" evidence="3">
    <location>
        <begin position="266"/>
        <end position="315"/>
    </location>
</feature>
<proteinExistence type="inferred from homology"/>
<dbReference type="GO" id="GO:0061512">
    <property type="term" value="P:protein localization to cilium"/>
    <property type="evidence" value="ECO:0007669"/>
    <property type="project" value="Ensembl"/>
</dbReference>
<feature type="compositionally biased region" description="Low complexity" evidence="2">
    <location>
        <begin position="567"/>
        <end position="594"/>
    </location>
</feature>
<feature type="compositionally biased region" description="Polar residues" evidence="2">
    <location>
        <begin position="608"/>
        <end position="621"/>
    </location>
</feature>
<gene>
    <name evidence="4" type="primary">FAM149B1</name>
</gene>
<evidence type="ECO:0000313" key="4">
    <source>
        <dbReference type="Ensembl" id="ENSCPRP00005013787.1"/>
    </source>
</evidence>
<feature type="compositionally biased region" description="Polar residues" evidence="2">
    <location>
        <begin position="213"/>
        <end position="229"/>
    </location>
</feature>
<evidence type="ECO:0000313" key="5">
    <source>
        <dbReference type="Proteomes" id="UP000594220"/>
    </source>
</evidence>
<feature type="region of interest" description="Disordered" evidence="2">
    <location>
        <begin position="513"/>
        <end position="533"/>
    </location>
</feature>
<dbReference type="PANTHER" id="PTHR31997:SF0">
    <property type="entry name" value="PRIMARY CILIUM ASSEMBLY PROTEIN FAM149B1"/>
    <property type="match status" value="1"/>
</dbReference>
<accession>A0A7M4ERD8</accession>
<dbReference type="Proteomes" id="UP000594220">
    <property type="component" value="Unplaced"/>
</dbReference>
<feature type="compositionally biased region" description="Polar residues" evidence="2">
    <location>
        <begin position="517"/>
        <end position="533"/>
    </location>
</feature>
<keyword evidence="5" id="KW-1185">Reference proteome</keyword>
<protein>
    <submittedName>
        <fullName evidence="4">Family with sequence similarity 149 member B1</fullName>
    </submittedName>
</protein>
<dbReference type="PANTHER" id="PTHR31997">
    <property type="entry name" value="AGAP003710-PA"/>
    <property type="match status" value="1"/>
</dbReference>
<dbReference type="GO" id="GO:0060271">
    <property type="term" value="P:cilium assembly"/>
    <property type="evidence" value="ECO:0007669"/>
    <property type="project" value="Ensembl"/>
</dbReference>
<feature type="compositionally biased region" description="Low complexity" evidence="2">
    <location>
        <begin position="24"/>
        <end position="36"/>
    </location>
</feature>
<feature type="region of interest" description="Disordered" evidence="2">
    <location>
        <begin position="1"/>
        <end position="87"/>
    </location>
</feature>
<dbReference type="InterPro" id="IPR039630">
    <property type="entry name" value="FAM149"/>
</dbReference>
<sequence>MQSRLPRGETWRRPQESGAGPYLARVGHAGGRARAATSRRRAAAQGGPGPARRSAAARPPPARRPAAARRAGSAPRPPPAATAAPCSRPLGMAANGGRVSTSAVVSRPAHCYIIAARQRQRQCPGGAGRRHGCCRLWRRVAPGATLRRRIMVSRYTRKPVPPEVLETRRLTKNALAQHRLPELLDDIYPAIPSTEGYEEASSEPELLKDSDCPATTSADNGNSWSASQSYAGTSTEGSSVFSWGYDEFDKAATLQVQQMFRQIDELLYEQKASMHVEDLQEECQQWTSSFPHLRILGKQVVIPTDEGYGWYSSSLSGNLGSLDISQAPEKDFSEFSVFGKKVPLSVTPIHKGIDFSKSPVLCSMESEESEDGVIVSEGIMEEYLAFDCKDAEEELHERKMGLPFDGQKLGFPPVSPYHCMKDAVLIYVFDDVWSEVLGYMEELVCRHWEGAVTVKDDERNIITIETIKTDSQSPFRQFEPMPLVLPRMPQAKIPAITSNLCPQARCGRQINKRRKTPQTNFSQGSSGSSQHNLNGLMMIHGIHLQQRNLPLMDKILDMDDKPLLRPGSSSLLSARSRPNHPLQLSTSSLSYSAHSTRRRNPPPRTLHPISTNHSRSGTPRSIDSVIKGTRFPTACDKLSSPSSVPLSRNNVLPPISTTDVVEHLSTVGSQKQMKSQGTSSRAHSAVINEVNQQPQERLSLPDNFSRPNTTHTFWPDLQYQRSCTIIDYTNQLRTTKGSAGPGLHLQGSVRTHSRGGSITRSRQGL</sequence>
<feature type="region of interest" description="Disordered" evidence="2">
    <location>
        <begin position="737"/>
        <end position="765"/>
    </location>
</feature>
<comment type="similarity">
    <text evidence="1">Belongs to the FAM149 family.</text>
</comment>
<name>A0A7M4ERD8_CROPO</name>
<dbReference type="GeneTree" id="ENSGT00530000063727"/>
<dbReference type="AlphaFoldDB" id="A0A7M4ERD8"/>
<feature type="compositionally biased region" description="Basic and acidic residues" evidence="2">
    <location>
        <begin position="1"/>
        <end position="15"/>
    </location>
</feature>
<dbReference type="OMA" id="CCAWIEN"/>
<feature type="region of interest" description="Disordered" evidence="2">
    <location>
        <begin position="195"/>
        <end position="229"/>
    </location>
</feature>
<evidence type="ECO:0000259" key="3">
    <source>
        <dbReference type="Pfam" id="PF12516"/>
    </source>
</evidence>
<feature type="compositionally biased region" description="Polar residues" evidence="2">
    <location>
        <begin position="748"/>
        <end position="765"/>
    </location>
</feature>